<gene>
    <name evidence="2" type="ORF">FIBSPDRAFT_956431</name>
</gene>
<keyword evidence="3" id="KW-1185">Reference proteome</keyword>
<dbReference type="OrthoDB" id="2657487at2759"/>
<evidence type="ECO:0000313" key="2">
    <source>
        <dbReference type="EMBL" id="KZP18260.1"/>
    </source>
</evidence>
<feature type="compositionally biased region" description="Basic residues" evidence="1">
    <location>
        <begin position="13"/>
        <end position="27"/>
    </location>
</feature>
<feature type="region of interest" description="Disordered" evidence="1">
    <location>
        <begin position="1"/>
        <end position="28"/>
    </location>
</feature>
<dbReference type="Proteomes" id="UP000076532">
    <property type="component" value="Unassembled WGS sequence"/>
</dbReference>
<reference evidence="2 3" key="1">
    <citation type="journal article" date="2016" name="Mol. Biol. Evol.">
        <title>Comparative Genomics of Early-Diverging Mushroom-Forming Fungi Provides Insights into the Origins of Lignocellulose Decay Capabilities.</title>
        <authorList>
            <person name="Nagy L.G."/>
            <person name="Riley R."/>
            <person name="Tritt A."/>
            <person name="Adam C."/>
            <person name="Daum C."/>
            <person name="Floudas D."/>
            <person name="Sun H."/>
            <person name="Yadav J.S."/>
            <person name="Pangilinan J."/>
            <person name="Larsson K.H."/>
            <person name="Matsuura K."/>
            <person name="Barry K."/>
            <person name="Labutti K."/>
            <person name="Kuo R."/>
            <person name="Ohm R.A."/>
            <person name="Bhattacharya S.S."/>
            <person name="Shirouzu T."/>
            <person name="Yoshinaga Y."/>
            <person name="Martin F.M."/>
            <person name="Grigoriev I.V."/>
            <person name="Hibbett D.S."/>
        </authorList>
    </citation>
    <scope>NUCLEOTIDE SEQUENCE [LARGE SCALE GENOMIC DNA]</scope>
    <source>
        <strain evidence="2 3">CBS 109695</strain>
    </source>
</reference>
<organism evidence="2 3">
    <name type="scientific">Athelia psychrophila</name>
    <dbReference type="NCBI Taxonomy" id="1759441"/>
    <lineage>
        <taxon>Eukaryota</taxon>
        <taxon>Fungi</taxon>
        <taxon>Dikarya</taxon>
        <taxon>Basidiomycota</taxon>
        <taxon>Agaricomycotina</taxon>
        <taxon>Agaricomycetes</taxon>
        <taxon>Agaricomycetidae</taxon>
        <taxon>Atheliales</taxon>
        <taxon>Atheliaceae</taxon>
        <taxon>Athelia</taxon>
    </lineage>
</organism>
<feature type="compositionally biased region" description="Polar residues" evidence="1">
    <location>
        <begin position="390"/>
        <end position="403"/>
    </location>
</feature>
<feature type="region of interest" description="Disordered" evidence="1">
    <location>
        <begin position="338"/>
        <end position="403"/>
    </location>
</feature>
<dbReference type="AlphaFoldDB" id="A0A166GXF3"/>
<protein>
    <submittedName>
        <fullName evidence="2">Uncharacterized protein</fullName>
    </submittedName>
</protein>
<evidence type="ECO:0000256" key="1">
    <source>
        <dbReference type="SAM" id="MobiDB-lite"/>
    </source>
</evidence>
<proteinExistence type="predicted"/>
<accession>A0A166GXF3</accession>
<feature type="compositionally biased region" description="Low complexity" evidence="1">
    <location>
        <begin position="379"/>
        <end position="389"/>
    </location>
</feature>
<dbReference type="EMBL" id="KV417574">
    <property type="protein sequence ID" value="KZP18260.1"/>
    <property type="molecule type" value="Genomic_DNA"/>
</dbReference>
<sequence length="403" mass="44958">MPQHHGAALTARARARKQQLPRNRKKRDAFDKGVGEIWRYCQKACEDLGVKHRKPLRRCLDAVYLGARIQRRQRKTSAWRAYLAATVKQINGAREVGEAKVNALTVSKTHGDKYRETPAATIQQYIEDLEESRVEKTTGRRVTGGSKVADIRNTFKDVTKALTSLDAQVGIRSVVLMVRSNSEYNQAPLSFFTDEATAAFLPKVYGLDVQDMLTRMEGYSVAGGTLAGMATTYKERVHAAKRELSAKLREALSLVTGNPKIKMQYKTFFRDITLKHHVALRNWPHKILQAPGAMGHSLPAITKLLDLVTSGEVFFEIVDADELEQIIEEQDEMVASGEVLVVSRKPRKDTGQSKRRQLHDDSDESGSDSNQPPPKKAKTSVAVTKTVPSNYKSASQIVDSDIE</sequence>
<evidence type="ECO:0000313" key="3">
    <source>
        <dbReference type="Proteomes" id="UP000076532"/>
    </source>
</evidence>
<name>A0A166GXF3_9AGAM</name>